<dbReference type="EMBL" id="HBGV01017853">
    <property type="protein sequence ID" value="CAD9514557.1"/>
    <property type="molecule type" value="Transcribed_RNA"/>
</dbReference>
<dbReference type="Gene3D" id="1.25.40.10">
    <property type="entry name" value="Tetratricopeptide repeat domain"/>
    <property type="match status" value="1"/>
</dbReference>
<keyword evidence="3 4" id="KW-0653">Protein transport</keyword>
<dbReference type="PANTHER" id="PTHR13768">
    <property type="entry name" value="SOLUBLE NSF ATTACHMENT PROTEIN SNAP"/>
    <property type="match status" value="1"/>
</dbReference>
<comment type="similarity">
    <text evidence="1 4">Belongs to the SNAP family.</text>
</comment>
<dbReference type="PANTHER" id="PTHR13768:SF8">
    <property type="entry name" value="ALPHA-SOLUBLE NSF ATTACHMENT PROTEIN"/>
    <property type="match status" value="1"/>
</dbReference>
<comment type="subcellular location">
    <subcellularLocation>
        <location evidence="4">Membrane</location>
        <topology evidence="4">Peripheral membrane protein</topology>
    </subcellularLocation>
</comment>
<evidence type="ECO:0000256" key="2">
    <source>
        <dbReference type="ARBA" id="ARBA00022448"/>
    </source>
</evidence>
<evidence type="ECO:0000256" key="3">
    <source>
        <dbReference type="ARBA" id="ARBA00022927"/>
    </source>
</evidence>
<evidence type="ECO:0008006" key="6">
    <source>
        <dbReference type="Google" id="ProtNLM"/>
    </source>
</evidence>
<dbReference type="InterPro" id="IPR011990">
    <property type="entry name" value="TPR-like_helical_dom_sf"/>
</dbReference>
<dbReference type="GO" id="GO:0005774">
    <property type="term" value="C:vacuolar membrane"/>
    <property type="evidence" value="ECO:0007669"/>
    <property type="project" value="TreeGrafter"/>
</dbReference>
<accession>A0A7S2IBT3</accession>
<evidence type="ECO:0000256" key="4">
    <source>
        <dbReference type="RuleBase" id="RU367013"/>
    </source>
</evidence>
<dbReference type="GO" id="GO:0035494">
    <property type="term" value="P:SNARE complex disassembly"/>
    <property type="evidence" value="ECO:0007669"/>
    <property type="project" value="TreeGrafter"/>
</dbReference>
<organism evidence="5">
    <name type="scientific">Helicotheca tamesis</name>
    <dbReference type="NCBI Taxonomy" id="374047"/>
    <lineage>
        <taxon>Eukaryota</taxon>
        <taxon>Sar</taxon>
        <taxon>Stramenopiles</taxon>
        <taxon>Ochrophyta</taxon>
        <taxon>Bacillariophyta</taxon>
        <taxon>Mediophyceae</taxon>
        <taxon>Lithodesmiophycidae</taxon>
        <taxon>Lithodesmiales</taxon>
        <taxon>Lithodesmiaceae</taxon>
        <taxon>Helicotheca</taxon>
    </lineage>
</organism>
<dbReference type="GO" id="GO:0019905">
    <property type="term" value="F:syntaxin binding"/>
    <property type="evidence" value="ECO:0007669"/>
    <property type="project" value="TreeGrafter"/>
</dbReference>
<protein>
    <recommendedName>
        <fullName evidence="6">Alpha-soluble NSF attachment protein</fullName>
    </recommendedName>
</protein>
<comment type="function">
    <text evidence="4">Required for vesicular transport between the endoplasmic reticulum and the Golgi apparatus.</text>
</comment>
<gene>
    <name evidence="5" type="ORF">HTAM1171_LOCUS11031</name>
</gene>
<proteinExistence type="inferred from homology"/>
<dbReference type="GO" id="GO:0005483">
    <property type="term" value="F:soluble NSF attachment protein activity"/>
    <property type="evidence" value="ECO:0007669"/>
    <property type="project" value="TreeGrafter"/>
</dbReference>
<dbReference type="AlphaFoldDB" id="A0A7S2IBT3"/>
<keyword evidence="4" id="KW-0931">ER-Golgi transport</keyword>
<dbReference type="Pfam" id="PF14938">
    <property type="entry name" value="SNAP"/>
    <property type="match status" value="1"/>
</dbReference>
<dbReference type="GO" id="GO:0031201">
    <property type="term" value="C:SNARE complex"/>
    <property type="evidence" value="ECO:0007669"/>
    <property type="project" value="TreeGrafter"/>
</dbReference>
<dbReference type="InterPro" id="IPR000744">
    <property type="entry name" value="NSF_attach"/>
</dbReference>
<dbReference type="SUPFAM" id="SSF48452">
    <property type="entry name" value="TPR-like"/>
    <property type="match status" value="1"/>
</dbReference>
<dbReference type="CDD" id="cd15832">
    <property type="entry name" value="SNAP"/>
    <property type="match status" value="1"/>
</dbReference>
<dbReference type="PRINTS" id="PR00448">
    <property type="entry name" value="NSFATTACHMNT"/>
</dbReference>
<dbReference type="GO" id="GO:0006886">
    <property type="term" value="P:intracellular protein transport"/>
    <property type="evidence" value="ECO:0007669"/>
    <property type="project" value="UniProtKB-UniRule"/>
</dbReference>
<evidence type="ECO:0000313" key="5">
    <source>
        <dbReference type="EMBL" id="CAD9514557.1"/>
    </source>
</evidence>
<keyword evidence="4" id="KW-0472">Membrane</keyword>
<evidence type="ECO:0000256" key="1">
    <source>
        <dbReference type="ARBA" id="ARBA00010050"/>
    </source>
</evidence>
<reference evidence="5" key="1">
    <citation type="submission" date="2021-01" db="EMBL/GenBank/DDBJ databases">
        <authorList>
            <person name="Corre E."/>
            <person name="Pelletier E."/>
            <person name="Niang G."/>
            <person name="Scheremetjew M."/>
            <person name="Finn R."/>
            <person name="Kale V."/>
            <person name="Holt S."/>
            <person name="Cochrane G."/>
            <person name="Meng A."/>
            <person name="Brown T."/>
            <person name="Cohen L."/>
        </authorList>
    </citation>
    <scope>NUCLEOTIDE SEQUENCE</scope>
    <source>
        <strain evidence="5">CCMP826</strain>
    </source>
</reference>
<sequence length="318" mass="34340">MSAMAKQQRAKGDTFLREAQGTLSKKTWFASSTEQKYEDAAELYDKAATAYKVGGYHSEAAAAYAEAATLQKDKLKNLSDASKCLSNAGSCYKKSDPSKAIECYRSAVTLLCDAGRLTQAAKLSKEVAEIYENEGAGDDDPNAGGDNSVALAIESYEQAAELFEMENAKSQSNTCRAKVAELCSAALDPPDLLRAAQLYEELGRHCLETNLLKFNAKGYFLQSVMCHLANGDAIGAGQGLSKFEGLDYTFADSREGKFAKQLVDCVDGFDSEGFATACFEYDRISKLDPWKTTILVKVKRSIEDQAGDGGDDDLEGLA</sequence>
<name>A0A7S2IBT3_9STRA</name>
<keyword evidence="2 4" id="KW-0813">Transport</keyword>